<name>A0ABN4LIT2_9ALTE</name>
<dbReference type="InterPro" id="IPR043834">
    <property type="entry name" value="REC"/>
</dbReference>
<dbReference type="Proteomes" id="UP000056750">
    <property type="component" value="Chromosome"/>
</dbReference>
<evidence type="ECO:0000313" key="3">
    <source>
        <dbReference type="Proteomes" id="UP000056750"/>
    </source>
</evidence>
<dbReference type="EMBL" id="CP013926">
    <property type="protein sequence ID" value="AMJ72791.1"/>
    <property type="molecule type" value="Genomic_DNA"/>
</dbReference>
<gene>
    <name evidence="2" type="ORF">AVL57_01630</name>
</gene>
<reference evidence="2 3" key="1">
    <citation type="submission" date="2015-12" db="EMBL/GenBank/DDBJ databases">
        <title>Intraspecies pangenome expansion in the marine bacterium Alteromonas.</title>
        <authorList>
            <person name="Lopez-Perez M."/>
            <person name="Rodriguez-Valera F."/>
        </authorList>
    </citation>
    <scope>NUCLEOTIDE SEQUENCE [LARGE SCALE GENOMIC DNA]</scope>
    <source>
        <strain evidence="2 3">LMG 21861</strain>
    </source>
</reference>
<keyword evidence="3" id="KW-1185">Reference proteome</keyword>
<protein>
    <recommendedName>
        <fullName evidence="1">Response receiver domain-containing protein</fullName>
    </recommendedName>
</protein>
<evidence type="ECO:0000313" key="2">
    <source>
        <dbReference type="EMBL" id="AMJ72791.1"/>
    </source>
</evidence>
<proteinExistence type="predicted"/>
<sequence>MTPVLSFKENSKKIAQHFLQSVVAVDDNIKFEPRPDLSNEKLIEPDDADLGEFETGGNKQEVTPALSHELYYQDLSHEFAIKGIICGGFAPEGDVASSLKAVVNTSKNADITILDWQMDIGAPDGEFATNTILNISEIDIKEGGRTRLICIYTAKEASAVVDTLQKSLNSLQPNVSKCTLTFGLSNLTHWKIEVVNKGDTQEIELCEYLIDSFTELTAGLLSNAALSSIASIRDNTHNLLHKFNKELDTAYLSHVLGLISSPDMREQANEVAFDYAVDLISEELKSELQISQIVKDSLSKEILKSWPQHMSPKQKANRFKIKMGSKKVEFNNKTMEKLISASKEEDLITVLEDDLDIKGNKETSTIDTFNKALIQLSFDNYSTEPLLDLCSLESTRRDIVSLKKHTPVLKQGTLIKCRHSKFYLCIQPVCDTVRLTGNQSFTFIETRLSNGDFTHVMRKRDGHLKLKIVSSVKQLKSICFQANDEKKTVLSVINANETPEFLSEANEKYEWCGEFKFTISQAIVNGLAAQLARVGLDSFEWLRQKQK</sequence>
<dbReference type="Pfam" id="PF19192">
    <property type="entry name" value="Response_reg_2"/>
    <property type="match status" value="1"/>
</dbReference>
<evidence type="ECO:0000259" key="1">
    <source>
        <dbReference type="Pfam" id="PF19192"/>
    </source>
</evidence>
<dbReference type="RefSeq" id="WP_057794919.1">
    <property type="nucleotide sequence ID" value="NZ_CP013926.1"/>
</dbReference>
<organism evidence="2 3">
    <name type="scientific">Alteromonas stellipolaris</name>
    <dbReference type="NCBI Taxonomy" id="233316"/>
    <lineage>
        <taxon>Bacteria</taxon>
        <taxon>Pseudomonadati</taxon>
        <taxon>Pseudomonadota</taxon>
        <taxon>Gammaproteobacteria</taxon>
        <taxon>Alteromonadales</taxon>
        <taxon>Alteromonadaceae</taxon>
        <taxon>Alteromonas/Salinimonas group</taxon>
        <taxon>Alteromonas</taxon>
    </lineage>
</organism>
<feature type="domain" description="Response receiver" evidence="1">
    <location>
        <begin position="18"/>
        <end position="172"/>
    </location>
</feature>
<accession>A0ABN4LIT2</accession>